<dbReference type="Proteomes" id="UP001596113">
    <property type="component" value="Unassembled WGS sequence"/>
</dbReference>
<dbReference type="RefSeq" id="WP_378137541.1">
    <property type="nucleotide sequence ID" value="NZ_JBHSMI010000052.1"/>
</dbReference>
<dbReference type="EMBL" id="JBHSMI010000052">
    <property type="protein sequence ID" value="MFC5405868.1"/>
    <property type="molecule type" value="Genomic_DNA"/>
</dbReference>
<name>A0ABW0HY49_9BACL</name>
<organism evidence="1 2">
    <name type="scientific">Cohnella soli</name>
    <dbReference type="NCBI Taxonomy" id="425005"/>
    <lineage>
        <taxon>Bacteria</taxon>
        <taxon>Bacillati</taxon>
        <taxon>Bacillota</taxon>
        <taxon>Bacilli</taxon>
        <taxon>Bacillales</taxon>
        <taxon>Paenibacillaceae</taxon>
        <taxon>Cohnella</taxon>
    </lineage>
</organism>
<evidence type="ECO:0000313" key="2">
    <source>
        <dbReference type="Proteomes" id="UP001596113"/>
    </source>
</evidence>
<sequence length="174" mass="19753">MVAIAEISIDDLDVPYKNLILNDRISLAELTSELKLSFVENKENVRTRVAGNVKDTEYDWFQISYPNKEHADLIFDYLFNATNKSGRIVSVELINVATKRGVVVGDSIEKVKQVYGKDLVEETAAETTNSLSVIVNKNKMSFIYDKNTVKITEIYIDYDSNQAMEEMDIPSLED</sequence>
<gene>
    <name evidence="1" type="ORF">ACFPOF_24270</name>
</gene>
<accession>A0ABW0HY49</accession>
<reference evidence="2" key="1">
    <citation type="journal article" date="2019" name="Int. J. Syst. Evol. Microbiol.">
        <title>The Global Catalogue of Microorganisms (GCM) 10K type strain sequencing project: providing services to taxonomists for standard genome sequencing and annotation.</title>
        <authorList>
            <consortium name="The Broad Institute Genomics Platform"/>
            <consortium name="The Broad Institute Genome Sequencing Center for Infectious Disease"/>
            <person name="Wu L."/>
            <person name="Ma J."/>
        </authorList>
    </citation>
    <scope>NUCLEOTIDE SEQUENCE [LARGE SCALE GENOMIC DNA]</scope>
    <source>
        <strain evidence="2">CGMCC 1.18575</strain>
    </source>
</reference>
<comment type="caution">
    <text evidence="1">The sequence shown here is derived from an EMBL/GenBank/DDBJ whole genome shotgun (WGS) entry which is preliminary data.</text>
</comment>
<proteinExistence type="predicted"/>
<protein>
    <submittedName>
        <fullName evidence="1">Uncharacterized protein</fullName>
    </submittedName>
</protein>
<evidence type="ECO:0000313" key="1">
    <source>
        <dbReference type="EMBL" id="MFC5405868.1"/>
    </source>
</evidence>
<keyword evidence="2" id="KW-1185">Reference proteome</keyword>